<dbReference type="AlphaFoldDB" id="A0A1T5K231"/>
<dbReference type="GO" id="GO:0042597">
    <property type="term" value="C:periplasmic space"/>
    <property type="evidence" value="ECO:0007669"/>
    <property type="project" value="UniProtKB-ARBA"/>
</dbReference>
<dbReference type="EMBL" id="FUZQ01000003">
    <property type="protein sequence ID" value="SKC57822.1"/>
    <property type="molecule type" value="Genomic_DNA"/>
</dbReference>
<feature type="signal peptide" evidence="1">
    <location>
        <begin position="1"/>
        <end position="25"/>
    </location>
</feature>
<dbReference type="PROSITE" id="PS51257">
    <property type="entry name" value="PROKAR_LIPOPROTEIN"/>
    <property type="match status" value="1"/>
</dbReference>
<protein>
    <submittedName>
        <fullName evidence="3">Peptide/nickel transport system substrate-binding protein</fullName>
    </submittedName>
</protein>
<dbReference type="Proteomes" id="UP000189777">
    <property type="component" value="Unassembled WGS sequence"/>
</dbReference>
<dbReference type="GO" id="GO:1904680">
    <property type="term" value="F:peptide transmembrane transporter activity"/>
    <property type="evidence" value="ECO:0007669"/>
    <property type="project" value="TreeGrafter"/>
</dbReference>
<sequence length="574" mass="63057">MRLQKRLVGSVAVAGVLALALTACGGGGNDGGSDEPTAEAQTVEGADYNPQPRENLEQGGEVTFPIGEITPQMNVNHSDGSVDTARIWEWYNPQTILMTPEGEAEANPAYLTDWTSEVVDGKTVVTFTINPEAVWNDGSPITWKSYEQTWIANRSVDDGYVPNTTDGYSQIESVKQGEDERQAVVTFKSEYPWTDGLFWHILNPNVDSPKVFNEGYVEKAHPEWGAGPYKIDEFDLNGGVITFVPNEKWWGDKPLLDKVTYRVLDSVAAVNAFQNGEVDLVENLSADNLEQLADVEGAETYRAQRAATNLIQLNAERPQLSDLKVREAIFKAVNREQIKEVMWNGLNYTEPEVGSLNLYPFQEGYVDALAEAGYKYDVEAANAALDEAGWALNGDVREKDGQKLEGRMPIFGDDPIVEARAKVLQQQLAQVGFALEIDKRPESDFSTVVTTKDWDLITMGFSSSDPYGVAYMCQIYCSDSGLNLSATSTKEIDKKIADEVSSLPTAEEQNAAGMKLEAEIIAETWGVLPLYNGPWIAMAKEGLANLTPETYTGLDLFGLQPVENVGWEKAAAAE</sequence>
<evidence type="ECO:0000313" key="3">
    <source>
        <dbReference type="EMBL" id="SKC57822.1"/>
    </source>
</evidence>
<dbReference type="Gene3D" id="3.40.190.10">
    <property type="entry name" value="Periplasmic binding protein-like II"/>
    <property type="match status" value="1"/>
</dbReference>
<dbReference type="PANTHER" id="PTHR30290:SF65">
    <property type="entry name" value="MONOACYL PHOSPHATIDYLINOSITOL TETRAMANNOSIDE-BINDING PROTEIN LPQW-RELATED"/>
    <property type="match status" value="1"/>
</dbReference>
<dbReference type="CDD" id="cd08501">
    <property type="entry name" value="PBP2_Lpqw"/>
    <property type="match status" value="1"/>
</dbReference>
<dbReference type="PIRSF" id="PIRSF002741">
    <property type="entry name" value="MppA"/>
    <property type="match status" value="1"/>
</dbReference>
<dbReference type="GO" id="GO:0015833">
    <property type="term" value="P:peptide transport"/>
    <property type="evidence" value="ECO:0007669"/>
    <property type="project" value="TreeGrafter"/>
</dbReference>
<accession>A0A1T5K231</accession>
<keyword evidence="4" id="KW-1185">Reference proteome</keyword>
<dbReference type="Gene3D" id="3.10.105.10">
    <property type="entry name" value="Dipeptide-binding Protein, Domain 3"/>
    <property type="match status" value="1"/>
</dbReference>
<keyword evidence="1" id="KW-0732">Signal</keyword>
<dbReference type="Pfam" id="PF00496">
    <property type="entry name" value="SBP_bac_5"/>
    <property type="match status" value="1"/>
</dbReference>
<gene>
    <name evidence="3" type="ORF">SAMN04324258_1777</name>
</gene>
<evidence type="ECO:0000256" key="1">
    <source>
        <dbReference type="SAM" id="SignalP"/>
    </source>
</evidence>
<evidence type="ECO:0000259" key="2">
    <source>
        <dbReference type="Pfam" id="PF00496"/>
    </source>
</evidence>
<name>A0A1T5K231_9MICO</name>
<dbReference type="InterPro" id="IPR000914">
    <property type="entry name" value="SBP_5_dom"/>
</dbReference>
<feature type="domain" description="Solute-binding protein family 5" evidence="2">
    <location>
        <begin position="107"/>
        <end position="479"/>
    </location>
</feature>
<dbReference type="OrthoDB" id="7888869at2"/>
<dbReference type="InterPro" id="IPR039424">
    <property type="entry name" value="SBP_5"/>
</dbReference>
<organism evidence="3 4">
    <name type="scientific">Krasilnikoviella flava</name>
    <dbReference type="NCBI Taxonomy" id="526729"/>
    <lineage>
        <taxon>Bacteria</taxon>
        <taxon>Bacillati</taxon>
        <taxon>Actinomycetota</taxon>
        <taxon>Actinomycetes</taxon>
        <taxon>Micrococcales</taxon>
        <taxon>Promicromonosporaceae</taxon>
        <taxon>Krasilnikoviella</taxon>
    </lineage>
</organism>
<feature type="chain" id="PRO_5038796389" evidence="1">
    <location>
        <begin position="26"/>
        <end position="574"/>
    </location>
</feature>
<dbReference type="SUPFAM" id="SSF53850">
    <property type="entry name" value="Periplasmic binding protein-like II"/>
    <property type="match status" value="1"/>
</dbReference>
<dbReference type="STRING" id="526729.SAMN04324258_1777"/>
<dbReference type="RefSeq" id="WP_079573591.1">
    <property type="nucleotide sequence ID" value="NZ_FUZQ01000003.1"/>
</dbReference>
<proteinExistence type="predicted"/>
<dbReference type="PANTHER" id="PTHR30290">
    <property type="entry name" value="PERIPLASMIC BINDING COMPONENT OF ABC TRANSPORTER"/>
    <property type="match status" value="1"/>
</dbReference>
<evidence type="ECO:0000313" key="4">
    <source>
        <dbReference type="Proteomes" id="UP000189777"/>
    </source>
</evidence>
<dbReference type="GO" id="GO:0043190">
    <property type="term" value="C:ATP-binding cassette (ABC) transporter complex"/>
    <property type="evidence" value="ECO:0007669"/>
    <property type="project" value="InterPro"/>
</dbReference>
<dbReference type="InterPro" id="IPR030678">
    <property type="entry name" value="Peptide/Ni-bd"/>
</dbReference>
<reference evidence="3 4" key="1">
    <citation type="submission" date="2017-02" db="EMBL/GenBank/DDBJ databases">
        <authorList>
            <person name="Peterson S.W."/>
        </authorList>
    </citation>
    <scope>NUCLEOTIDE SEQUENCE [LARGE SCALE GENOMIC DNA]</scope>
    <source>
        <strain evidence="3 4">DSM 21481</strain>
    </source>
</reference>